<reference evidence="4 5" key="1">
    <citation type="submission" date="2018-07" db="EMBL/GenBank/DDBJ databases">
        <title>Dyella tabacisoli L4-6T, whole genome shotgun sequence.</title>
        <authorList>
            <person name="Zhou X.-K."/>
            <person name="Li W.-J."/>
            <person name="Duan Y.-Q."/>
        </authorList>
    </citation>
    <scope>NUCLEOTIDE SEQUENCE [LARGE SCALE GENOMIC DNA]</scope>
    <source>
        <strain evidence="4 5">L4-6</strain>
    </source>
</reference>
<dbReference type="Gene3D" id="2.180.10.10">
    <property type="entry name" value="RHS repeat-associated core"/>
    <property type="match status" value="1"/>
</dbReference>
<feature type="signal peptide" evidence="2">
    <location>
        <begin position="1"/>
        <end position="20"/>
    </location>
</feature>
<dbReference type="NCBIfam" id="TIGR03696">
    <property type="entry name" value="Rhs_assc_core"/>
    <property type="match status" value="1"/>
</dbReference>
<evidence type="ECO:0000313" key="5">
    <source>
        <dbReference type="Proteomes" id="UP000253782"/>
    </source>
</evidence>
<dbReference type="InterPro" id="IPR050708">
    <property type="entry name" value="T6SS_VgrG/RHS"/>
</dbReference>
<dbReference type="OrthoDB" id="9816400at2"/>
<dbReference type="Pfam" id="PF25023">
    <property type="entry name" value="TEN_YD-shell"/>
    <property type="match status" value="1"/>
</dbReference>
<protein>
    <submittedName>
        <fullName evidence="4">RHS repeat-associated core domain-containing protein</fullName>
    </submittedName>
</protein>
<proteinExistence type="predicted"/>
<keyword evidence="1" id="KW-0677">Repeat</keyword>
<evidence type="ECO:0000256" key="2">
    <source>
        <dbReference type="SAM" id="SignalP"/>
    </source>
</evidence>
<feature type="domain" description="Teneurin-like YD-shell" evidence="3">
    <location>
        <begin position="25"/>
        <end position="122"/>
    </location>
</feature>
<sequence>MRKEFCRFVLLLLLCGVAQAQQHTVTYIYTDPQGTPLAEADASGNITATFDYRPYGSQALGDASNGPGYAGHVSDPDTGLVYMQARYYDPAVGRLLSADAITLGPGNIFSFNDYGYANNNPVMLSDPSGNYTCNGSDGECRVIRDAVRRIHDAIRKLPAGSKQRTSLQSIAAAYGKEGGYGTIGNDRHVDVQVNFSDLGRGVFAETQSQDNGQIDVTLNLASATSRFVANGNDVGIELAAVVVHEGQHVIDQHNGVFTANTFNDTLYGEMNAFRSQSYVNEAYNAKSYSDLWNPSLPSNDRDHYRQANVVEDATSEAFHKCPGRRCP</sequence>
<dbReference type="PANTHER" id="PTHR32305">
    <property type="match status" value="1"/>
</dbReference>
<dbReference type="Proteomes" id="UP000253782">
    <property type="component" value="Unassembled WGS sequence"/>
</dbReference>
<gene>
    <name evidence="4" type="ORF">DVJ77_02600</name>
</gene>
<accession>A0A369USN8</accession>
<organism evidence="4 5">
    <name type="scientific">Dyella tabacisoli</name>
    <dbReference type="NCBI Taxonomy" id="2282381"/>
    <lineage>
        <taxon>Bacteria</taxon>
        <taxon>Pseudomonadati</taxon>
        <taxon>Pseudomonadota</taxon>
        <taxon>Gammaproteobacteria</taxon>
        <taxon>Lysobacterales</taxon>
        <taxon>Rhodanobacteraceae</taxon>
        <taxon>Dyella</taxon>
    </lineage>
</organism>
<evidence type="ECO:0000256" key="1">
    <source>
        <dbReference type="ARBA" id="ARBA00022737"/>
    </source>
</evidence>
<dbReference type="InterPro" id="IPR056823">
    <property type="entry name" value="TEN-like_YD-shell"/>
</dbReference>
<evidence type="ECO:0000259" key="3">
    <source>
        <dbReference type="Pfam" id="PF25023"/>
    </source>
</evidence>
<dbReference type="PANTHER" id="PTHR32305:SF15">
    <property type="entry name" value="PROTEIN RHSA-RELATED"/>
    <property type="match status" value="1"/>
</dbReference>
<feature type="chain" id="PRO_5016993551" evidence="2">
    <location>
        <begin position="21"/>
        <end position="327"/>
    </location>
</feature>
<evidence type="ECO:0000313" key="4">
    <source>
        <dbReference type="EMBL" id="RDD83487.1"/>
    </source>
</evidence>
<dbReference type="InterPro" id="IPR022385">
    <property type="entry name" value="Rhs_assc_core"/>
</dbReference>
<comment type="caution">
    <text evidence="4">The sequence shown here is derived from an EMBL/GenBank/DDBJ whole genome shotgun (WGS) entry which is preliminary data.</text>
</comment>
<dbReference type="RefSeq" id="WP_114843879.1">
    <property type="nucleotide sequence ID" value="NZ_JBHSPE010000001.1"/>
</dbReference>
<name>A0A369USN8_9GAMM</name>
<keyword evidence="5" id="KW-1185">Reference proteome</keyword>
<keyword evidence="2" id="KW-0732">Signal</keyword>
<dbReference type="EMBL" id="QQAH01000001">
    <property type="protein sequence ID" value="RDD83487.1"/>
    <property type="molecule type" value="Genomic_DNA"/>
</dbReference>
<dbReference type="AlphaFoldDB" id="A0A369USN8"/>